<feature type="transmembrane region" description="Helical" evidence="2">
    <location>
        <begin position="101"/>
        <end position="121"/>
    </location>
</feature>
<gene>
    <name evidence="3" type="ORF">MBHS_03751</name>
</gene>
<dbReference type="EMBL" id="FMSV02000542">
    <property type="protein sequence ID" value="SEH07864.1"/>
    <property type="molecule type" value="Genomic_DNA"/>
</dbReference>
<dbReference type="InterPro" id="IPR036457">
    <property type="entry name" value="PPM-type-like_dom_sf"/>
</dbReference>
<keyword evidence="2" id="KW-0812">Transmembrane</keyword>
<protein>
    <recommendedName>
        <fullName evidence="5">PPM-type phosphatase domain-containing protein</fullName>
    </recommendedName>
</protein>
<evidence type="ECO:0000256" key="1">
    <source>
        <dbReference type="SAM" id="MobiDB-lite"/>
    </source>
</evidence>
<dbReference type="SUPFAM" id="SSF81606">
    <property type="entry name" value="PP2C-like"/>
    <property type="match status" value="1"/>
</dbReference>
<keyword evidence="2" id="KW-0472">Membrane</keyword>
<organism evidence="3 4">
    <name type="scientific">Candidatus Venteria ishoeyi</name>
    <dbReference type="NCBI Taxonomy" id="1899563"/>
    <lineage>
        <taxon>Bacteria</taxon>
        <taxon>Pseudomonadati</taxon>
        <taxon>Pseudomonadota</taxon>
        <taxon>Gammaproteobacteria</taxon>
        <taxon>Thiotrichales</taxon>
        <taxon>Thiotrichaceae</taxon>
        <taxon>Venteria</taxon>
    </lineage>
</organism>
<dbReference type="Gene3D" id="3.60.40.10">
    <property type="entry name" value="PPM-type phosphatase domain"/>
    <property type="match status" value="1"/>
</dbReference>
<reference evidence="3 4" key="1">
    <citation type="submission" date="2016-10" db="EMBL/GenBank/DDBJ databases">
        <authorList>
            <person name="de Groot N.N."/>
        </authorList>
    </citation>
    <scope>NUCLEOTIDE SEQUENCE [LARGE SCALE GENOMIC DNA]</scope>
    <source>
        <strain evidence="3">MBHS1</strain>
    </source>
</reference>
<keyword evidence="2" id="KW-1133">Transmembrane helix</keyword>
<proteinExistence type="predicted"/>
<evidence type="ECO:0000313" key="4">
    <source>
        <dbReference type="Proteomes" id="UP000236724"/>
    </source>
</evidence>
<sequence>MHFPHLINAFMRWLGGEQFKGAEFGESALIPGDCFVLCSDGLWEYVDTDKMVYFLRHEVLDKSAGALLGLALKASQGEGDNISLALLRSQASRSFSRHWRWLLIIALFLAVIGMGIVWWAFLPQVQENSLAEHIEEHPSSQAQPFKIPHSIPHSGN</sequence>
<keyword evidence="4" id="KW-1185">Reference proteome</keyword>
<evidence type="ECO:0000256" key="2">
    <source>
        <dbReference type="SAM" id="Phobius"/>
    </source>
</evidence>
<dbReference type="Proteomes" id="UP000236724">
    <property type="component" value="Unassembled WGS sequence"/>
</dbReference>
<evidence type="ECO:0000313" key="3">
    <source>
        <dbReference type="EMBL" id="SEH07864.1"/>
    </source>
</evidence>
<feature type="region of interest" description="Disordered" evidence="1">
    <location>
        <begin position="137"/>
        <end position="156"/>
    </location>
</feature>
<name>A0A1H6FFT0_9GAMM</name>
<dbReference type="RefSeq" id="WP_103921462.1">
    <property type="nucleotide sequence ID" value="NZ_FMSV02000542.1"/>
</dbReference>
<accession>A0A1H6FFT0</accession>
<dbReference type="AlphaFoldDB" id="A0A1H6FFT0"/>
<evidence type="ECO:0008006" key="5">
    <source>
        <dbReference type="Google" id="ProtNLM"/>
    </source>
</evidence>